<dbReference type="GO" id="GO:0006446">
    <property type="term" value="P:regulation of translational initiation"/>
    <property type="evidence" value="ECO:0007669"/>
    <property type="project" value="TreeGrafter"/>
</dbReference>
<dbReference type="Pfam" id="PF09186">
    <property type="entry name" value="DUF1949"/>
    <property type="match status" value="1"/>
</dbReference>
<comment type="caution">
    <text evidence="4">The sequence shown here is derived from an EMBL/GenBank/DDBJ whole genome shotgun (WGS) entry which is preliminary data.</text>
</comment>
<feature type="domain" description="Impact N-terminal" evidence="2">
    <location>
        <begin position="20"/>
        <end position="123"/>
    </location>
</feature>
<evidence type="ECO:0000259" key="2">
    <source>
        <dbReference type="Pfam" id="PF01205"/>
    </source>
</evidence>
<evidence type="ECO:0000259" key="3">
    <source>
        <dbReference type="Pfam" id="PF09186"/>
    </source>
</evidence>
<dbReference type="InterPro" id="IPR036956">
    <property type="entry name" value="Impact_N_sf"/>
</dbReference>
<dbReference type="Pfam" id="PF01205">
    <property type="entry name" value="Impact_N"/>
    <property type="match status" value="1"/>
</dbReference>
<comment type="similarity">
    <text evidence="1">Belongs to the IMPACT family.</text>
</comment>
<dbReference type="GO" id="GO:0005737">
    <property type="term" value="C:cytoplasm"/>
    <property type="evidence" value="ECO:0007669"/>
    <property type="project" value="TreeGrafter"/>
</dbReference>
<gene>
    <name evidence="4" type="ORF">FNQ90_20770</name>
</gene>
<accession>A0A7W3Y3N6</accession>
<proteinExistence type="inferred from homology"/>
<protein>
    <submittedName>
        <fullName evidence="4">DUF1949 domain-containing protein</fullName>
    </submittedName>
</protein>
<evidence type="ECO:0000313" key="5">
    <source>
        <dbReference type="Proteomes" id="UP000538929"/>
    </source>
</evidence>
<dbReference type="InterPro" id="IPR020568">
    <property type="entry name" value="Ribosomal_Su5_D2-typ_SF"/>
</dbReference>
<dbReference type="InterPro" id="IPR023582">
    <property type="entry name" value="Impact"/>
</dbReference>
<dbReference type="Gene3D" id="3.30.230.30">
    <property type="entry name" value="Impact, N-terminal domain"/>
    <property type="match status" value="1"/>
</dbReference>
<sequence length="203" mass="21712">MPDSYPTVAGEGVHEVEINRSRFRCVVAPVTDETTARALVARLRAEHPTASHTCHAYVLGADAAIRRCDDDGEPGGTAGAPMLRMLLHRGVRDTVVVVTRWFGGTKLGAGGLIRAYGGVVGETLDRVGTVERRRTRTLRITVGHDRAGRLEHDLRAEGLTVLGVHHASRVTIELAVPEAELEEIGARIADATSGTARTETLPG</sequence>
<dbReference type="InterPro" id="IPR001498">
    <property type="entry name" value="Impact_N"/>
</dbReference>
<dbReference type="PANTHER" id="PTHR16301:SF20">
    <property type="entry name" value="IMPACT FAMILY MEMBER YIGZ"/>
    <property type="match status" value="1"/>
</dbReference>
<dbReference type="InterPro" id="IPR015269">
    <property type="entry name" value="UPF0029_Impact_C"/>
</dbReference>
<keyword evidence="5" id="KW-1185">Reference proteome</keyword>
<dbReference type="PROSITE" id="PS00910">
    <property type="entry name" value="UPF0029"/>
    <property type="match status" value="1"/>
</dbReference>
<feature type="domain" description="UPF0029" evidence="3">
    <location>
        <begin position="140"/>
        <end position="194"/>
    </location>
</feature>
<dbReference type="InterPro" id="IPR035647">
    <property type="entry name" value="EFG_III/V"/>
</dbReference>
<dbReference type="Proteomes" id="UP000538929">
    <property type="component" value="Unassembled WGS sequence"/>
</dbReference>
<dbReference type="RefSeq" id="WP_182607805.1">
    <property type="nucleotide sequence ID" value="NZ_VKHT01000917.1"/>
</dbReference>
<dbReference type="SUPFAM" id="SSF54211">
    <property type="entry name" value="Ribosomal protein S5 domain 2-like"/>
    <property type="match status" value="1"/>
</dbReference>
<dbReference type="InterPro" id="IPR020569">
    <property type="entry name" value="UPF0029_Impact_CS"/>
</dbReference>
<dbReference type="AlphaFoldDB" id="A0A7W3Y3N6"/>
<dbReference type="EMBL" id="VKHT01000917">
    <property type="protein sequence ID" value="MBB0246477.1"/>
    <property type="molecule type" value="Genomic_DNA"/>
</dbReference>
<name>A0A7W3Y3N6_9ACTN</name>
<dbReference type="PANTHER" id="PTHR16301">
    <property type="entry name" value="IMPACT-RELATED"/>
    <property type="match status" value="1"/>
</dbReference>
<evidence type="ECO:0000256" key="1">
    <source>
        <dbReference type="ARBA" id="ARBA00007665"/>
    </source>
</evidence>
<reference evidence="5" key="1">
    <citation type="submission" date="2019-10" db="EMBL/GenBank/DDBJ databases">
        <title>Streptomyces sp. nov., a novel actinobacterium isolated from alkaline environment.</title>
        <authorList>
            <person name="Golinska P."/>
        </authorList>
    </citation>
    <scope>NUCLEOTIDE SEQUENCE [LARGE SCALE GENOMIC DNA]</scope>
    <source>
        <strain evidence="5">DSM 42118</strain>
    </source>
</reference>
<dbReference type="SUPFAM" id="SSF54980">
    <property type="entry name" value="EF-G C-terminal domain-like"/>
    <property type="match status" value="1"/>
</dbReference>
<organism evidence="4 5">
    <name type="scientific">Streptomyces alkaliphilus</name>
    <dbReference type="NCBI Taxonomy" id="1472722"/>
    <lineage>
        <taxon>Bacteria</taxon>
        <taxon>Bacillati</taxon>
        <taxon>Actinomycetota</taxon>
        <taxon>Actinomycetes</taxon>
        <taxon>Kitasatosporales</taxon>
        <taxon>Streptomycetaceae</taxon>
        <taxon>Streptomyces</taxon>
    </lineage>
</organism>
<evidence type="ECO:0000313" key="4">
    <source>
        <dbReference type="EMBL" id="MBB0246477.1"/>
    </source>
</evidence>